<dbReference type="AlphaFoldDB" id="A0A1F6GSA4"/>
<protein>
    <submittedName>
        <fullName evidence="2">Uncharacterized protein</fullName>
    </submittedName>
</protein>
<keyword evidence="1" id="KW-0472">Membrane</keyword>
<dbReference type="EMBL" id="MFNF01000040">
    <property type="protein sequence ID" value="OGH01022.1"/>
    <property type="molecule type" value="Genomic_DNA"/>
</dbReference>
<gene>
    <name evidence="2" type="ORF">A2557_00275</name>
</gene>
<evidence type="ECO:0000256" key="1">
    <source>
        <dbReference type="SAM" id="Phobius"/>
    </source>
</evidence>
<organism evidence="2 3">
    <name type="scientific">Candidatus Lambdaproteobacteria bacterium RIFOXYD2_FULL_56_26</name>
    <dbReference type="NCBI Taxonomy" id="1817773"/>
    <lineage>
        <taxon>Bacteria</taxon>
        <taxon>Pseudomonadati</taxon>
        <taxon>Pseudomonadota</taxon>
        <taxon>Candidatus Lambdaproteobacteria</taxon>
    </lineage>
</organism>
<keyword evidence="1" id="KW-1133">Transmembrane helix</keyword>
<proteinExistence type="predicted"/>
<feature type="transmembrane region" description="Helical" evidence="1">
    <location>
        <begin position="6"/>
        <end position="25"/>
    </location>
</feature>
<comment type="caution">
    <text evidence="2">The sequence shown here is derived from an EMBL/GenBank/DDBJ whole genome shotgun (WGS) entry which is preliminary data.</text>
</comment>
<accession>A0A1F6GSA4</accession>
<dbReference type="Proteomes" id="UP000177583">
    <property type="component" value="Unassembled WGS sequence"/>
</dbReference>
<sequence>MKLLGRILSVLVFFASFVAALYLGYRLFRRGLDDPGYLFGDSLYQEEDGEDLYQTTGTAPTALKEELEPYPPMDNYEGLGHLVH</sequence>
<evidence type="ECO:0000313" key="2">
    <source>
        <dbReference type="EMBL" id="OGH01022.1"/>
    </source>
</evidence>
<keyword evidence="1" id="KW-0812">Transmembrane</keyword>
<reference evidence="2 3" key="1">
    <citation type="journal article" date="2016" name="Nat. Commun.">
        <title>Thousands of microbial genomes shed light on interconnected biogeochemical processes in an aquifer system.</title>
        <authorList>
            <person name="Anantharaman K."/>
            <person name="Brown C.T."/>
            <person name="Hug L.A."/>
            <person name="Sharon I."/>
            <person name="Castelle C.J."/>
            <person name="Probst A.J."/>
            <person name="Thomas B.C."/>
            <person name="Singh A."/>
            <person name="Wilkins M.J."/>
            <person name="Karaoz U."/>
            <person name="Brodie E.L."/>
            <person name="Williams K.H."/>
            <person name="Hubbard S.S."/>
            <person name="Banfield J.F."/>
        </authorList>
    </citation>
    <scope>NUCLEOTIDE SEQUENCE [LARGE SCALE GENOMIC DNA]</scope>
</reference>
<evidence type="ECO:0000313" key="3">
    <source>
        <dbReference type="Proteomes" id="UP000177583"/>
    </source>
</evidence>
<name>A0A1F6GSA4_9PROT</name>